<name>A0A0N1KIT2_9GAMM</name>
<dbReference type="InterPro" id="IPR053855">
    <property type="entry name" value="DUF6931"/>
</dbReference>
<evidence type="ECO:0000313" key="1">
    <source>
        <dbReference type="EMBL" id="KPD02984.1"/>
    </source>
</evidence>
<sequence>MELIKIPYKQVNDILIKFAPDKELLVIAKEYAAPLAFINQLNTLARHTDLVLFLAHALPVRESVWWACCCSQLIHSWQDNEHKALQAAQMWVRYGDEKCRQLAGNAVTSSGLDTGAGWVAQAAFWSGGSMLDSTQPAVAPPQFLYAQAVAGAINLMVALSDNEQESSLYLPVIEIALDIAKGGNGTAAIDQGRV</sequence>
<dbReference type="Proteomes" id="UP000053226">
    <property type="component" value="Unassembled WGS sequence"/>
</dbReference>
<evidence type="ECO:0000313" key="2">
    <source>
        <dbReference type="Proteomes" id="UP000053226"/>
    </source>
</evidence>
<organism evidence="1 2">
    <name type="scientific">Moellerella wisconsensis ATCC 35017</name>
    <dbReference type="NCBI Taxonomy" id="1354267"/>
    <lineage>
        <taxon>Bacteria</taxon>
        <taxon>Pseudomonadati</taxon>
        <taxon>Pseudomonadota</taxon>
        <taxon>Gammaproteobacteria</taxon>
        <taxon>Enterobacterales</taxon>
        <taxon>Morganellaceae</taxon>
        <taxon>Moellerella</taxon>
    </lineage>
</organism>
<dbReference type="GeneID" id="79717727"/>
<dbReference type="Pfam" id="PF22011">
    <property type="entry name" value="DUF6931"/>
    <property type="match status" value="1"/>
</dbReference>
<reference evidence="1 2" key="1">
    <citation type="submission" date="2015-07" db="EMBL/GenBank/DDBJ databases">
        <title>ATOL: Assembling a taxonomically balanced genome-scale reconstruction of the evolutionary history of the Enterobacteriaceae.</title>
        <authorList>
            <person name="Plunkett G.III."/>
            <person name="Neeno-Eckwall E.C."/>
            <person name="Glasner J.D."/>
            <person name="Perna N.T."/>
        </authorList>
    </citation>
    <scope>NUCLEOTIDE SEQUENCE [LARGE SCALE GENOMIC DNA]</scope>
    <source>
        <strain evidence="1 2">ATCC 35017</strain>
    </source>
</reference>
<gene>
    <name evidence="1" type="ORF">M992_1472</name>
</gene>
<dbReference type="OrthoDB" id="5572566at2"/>
<dbReference type="RefSeq" id="WP_053907967.1">
    <property type="nucleotide sequence ID" value="NZ_CAWMUS010000016.1"/>
</dbReference>
<proteinExistence type="predicted"/>
<comment type="caution">
    <text evidence="1">The sequence shown here is derived from an EMBL/GenBank/DDBJ whole genome shotgun (WGS) entry which is preliminary data.</text>
</comment>
<dbReference type="AlphaFoldDB" id="A0A0N1KIT2"/>
<protein>
    <submittedName>
        <fullName evidence="1">Twin-arginine translocation pathway signal protein</fullName>
    </submittedName>
</protein>
<keyword evidence="2" id="KW-1185">Reference proteome</keyword>
<accession>A0A0N1KIT2</accession>
<dbReference type="EMBL" id="LGAA01000016">
    <property type="protein sequence ID" value="KPD02984.1"/>
    <property type="molecule type" value="Genomic_DNA"/>
</dbReference>